<keyword evidence="2" id="KW-0808">Transferase</keyword>
<keyword evidence="3" id="KW-1185">Reference proteome</keyword>
<dbReference type="GO" id="GO:0016747">
    <property type="term" value="F:acyltransferase activity, transferring groups other than amino-acyl groups"/>
    <property type="evidence" value="ECO:0007669"/>
    <property type="project" value="InterPro"/>
</dbReference>
<dbReference type="InterPro" id="IPR016181">
    <property type="entry name" value="Acyl_CoA_acyltransferase"/>
</dbReference>
<accession>A0A4Q4KND7</accession>
<dbReference type="OrthoDB" id="9127144at2"/>
<sequence length="179" mass="21478">MNRVLINSIKSPFFQEAWELYLSAFPIDERRELAVQEKIFTHEDYHFEIVVIENEFIGFITWWQFEGLRYIEHFATLPIHRGKGYGKSILEKFISENEEQAILEVELPNSEIDKRRIGFYERLNFKLNPHKYQQLPYRFNGAKVDLMIMSYPTKIDEVKLAKFEKDFKEKCFDGIINIV</sequence>
<dbReference type="CDD" id="cd04301">
    <property type="entry name" value="NAT_SF"/>
    <property type="match status" value="1"/>
</dbReference>
<proteinExistence type="predicted"/>
<name>A0A4Q4KND7_9FLAO</name>
<dbReference type="PROSITE" id="PS51186">
    <property type="entry name" value="GNAT"/>
    <property type="match status" value="1"/>
</dbReference>
<organism evidence="2 3">
    <name type="scientific">Brumimicrobium glaciale</name>
    <dbReference type="NCBI Taxonomy" id="200475"/>
    <lineage>
        <taxon>Bacteria</taxon>
        <taxon>Pseudomonadati</taxon>
        <taxon>Bacteroidota</taxon>
        <taxon>Flavobacteriia</taxon>
        <taxon>Flavobacteriales</taxon>
        <taxon>Crocinitomicaceae</taxon>
        <taxon>Brumimicrobium</taxon>
    </lineage>
</organism>
<dbReference type="Pfam" id="PF00583">
    <property type="entry name" value="Acetyltransf_1"/>
    <property type="match status" value="1"/>
</dbReference>
<feature type="domain" description="N-acetyltransferase" evidence="1">
    <location>
        <begin position="4"/>
        <end position="152"/>
    </location>
</feature>
<dbReference type="Gene3D" id="3.40.630.30">
    <property type="match status" value="1"/>
</dbReference>
<dbReference type="EMBL" id="SETE01000004">
    <property type="protein sequence ID" value="RYM33439.1"/>
    <property type="molecule type" value="Genomic_DNA"/>
</dbReference>
<protein>
    <submittedName>
        <fullName evidence="2">GNAT family N-acetyltransferase</fullName>
    </submittedName>
</protein>
<comment type="caution">
    <text evidence="2">The sequence shown here is derived from an EMBL/GenBank/DDBJ whole genome shotgun (WGS) entry which is preliminary data.</text>
</comment>
<evidence type="ECO:0000259" key="1">
    <source>
        <dbReference type="PROSITE" id="PS51186"/>
    </source>
</evidence>
<dbReference type="Proteomes" id="UP000293952">
    <property type="component" value="Unassembled WGS sequence"/>
</dbReference>
<evidence type="ECO:0000313" key="2">
    <source>
        <dbReference type="EMBL" id="RYM33439.1"/>
    </source>
</evidence>
<gene>
    <name evidence="2" type="ORF">ERX46_10890</name>
</gene>
<dbReference type="RefSeq" id="WP_130093899.1">
    <property type="nucleotide sequence ID" value="NZ_SETE01000004.1"/>
</dbReference>
<dbReference type="InterPro" id="IPR000182">
    <property type="entry name" value="GNAT_dom"/>
</dbReference>
<evidence type="ECO:0000313" key="3">
    <source>
        <dbReference type="Proteomes" id="UP000293952"/>
    </source>
</evidence>
<reference evidence="2 3" key="1">
    <citation type="submission" date="2019-02" db="EMBL/GenBank/DDBJ databases">
        <title>Genome sequence of the sea-ice species Brumimicrobium glaciale.</title>
        <authorList>
            <person name="Bowman J.P."/>
        </authorList>
    </citation>
    <scope>NUCLEOTIDE SEQUENCE [LARGE SCALE GENOMIC DNA]</scope>
    <source>
        <strain evidence="2 3">IC156</strain>
    </source>
</reference>
<dbReference type="SUPFAM" id="SSF55729">
    <property type="entry name" value="Acyl-CoA N-acyltransferases (Nat)"/>
    <property type="match status" value="1"/>
</dbReference>
<dbReference type="AlphaFoldDB" id="A0A4Q4KND7"/>